<gene>
    <name evidence="7" type="ORF">RIMI_LOCUS18548312</name>
</gene>
<dbReference type="Proteomes" id="UP001176940">
    <property type="component" value="Unassembled WGS sequence"/>
</dbReference>
<accession>A0ABN9MAA8</accession>
<dbReference type="SMART" id="SM00085">
    <property type="entry name" value="PA2c"/>
    <property type="match status" value="1"/>
</dbReference>
<comment type="similarity">
    <text evidence="4">Belongs to the phospholipase A2 family.</text>
</comment>
<comment type="subcellular location">
    <subcellularLocation>
        <location evidence="1">Secreted</location>
    </subcellularLocation>
</comment>
<dbReference type="InterPro" id="IPR016090">
    <property type="entry name" value="PLA2-like_dom"/>
</dbReference>
<protein>
    <recommendedName>
        <fullName evidence="6">Phospholipase A2-like central domain-containing protein</fullName>
    </recommendedName>
</protein>
<evidence type="ECO:0000259" key="6">
    <source>
        <dbReference type="SMART" id="SM00085"/>
    </source>
</evidence>
<dbReference type="Pfam" id="PF00068">
    <property type="entry name" value="Phospholip_A2_1"/>
    <property type="match status" value="1"/>
</dbReference>
<sequence>MITCLLLLLSLGSVEGDGPYLKDFRSMVSETMNRRVTDFNLYGCQCGILSVGSKIVDEIDRCCLAQFCMYKAISTDGCRPLLARYYYTYNNGTITCDDEDESGCTRRTCESDLKTVMCLMSHKYSEVNARYKFSGRCSGRRPPCDQQ</sequence>
<dbReference type="InterPro" id="IPR001211">
    <property type="entry name" value="PLA2"/>
</dbReference>
<keyword evidence="2" id="KW-0964">Secreted</keyword>
<reference evidence="7" key="1">
    <citation type="submission" date="2023-07" db="EMBL/GenBank/DDBJ databases">
        <authorList>
            <person name="Stuckert A."/>
        </authorList>
    </citation>
    <scope>NUCLEOTIDE SEQUENCE</scope>
</reference>
<feature type="signal peptide" evidence="5">
    <location>
        <begin position="1"/>
        <end position="16"/>
    </location>
</feature>
<keyword evidence="3" id="KW-1015">Disulfide bond</keyword>
<evidence type="ECO:0000256" key="1">
    <source>
        <dbReference type="ARBA" id="ARBA00004613"/>
    </source>
</evidence>
<dbReference type="EMBL" id="CAUEEQ010056846">
    <property type="protein sequence ID" value="CAJ0963117.1"/>
    <property type="molecule type" value="Genomic_DNA"/>
</dbReference>
<evidence type="ECO:0000256" key="2">
    <source>
        <dbReference type="ARBA" id="ARBA00022525"/>
    </source>
</evidence>
<dbReference type="InterPro" id="IPR036444">
    <property type="entry name" value="PLipase_A2_dom_sf"/>
</dbReference>
<dbReference type="PANTHER" id="PTHR11716">
    <property type="entry name" value="PHOSPHOLIPASE A2 FAMILY MEMBER"/>
    <property type="match status" value="1"/>
</dbReference>
<evidence type="ECO:0000313" key="7">
    <source>
        <dbReference type="EMBL" id="CAJ0963117.1"/>
    </source>
</evidence>
<proteinExistence type="inferred from homology"/>
<dbReference type="SUPFAM" id="SSF48619">
    <property type="entry name" value="Phospholipase A2, PLA2"/>
    <property type="match status" value="1"/>
</dbReference>
<evidence type="ECO:0000256" key="5">
    <source>
        <dbReference type="SAM" id="SignalP"/>
    </source>
</evidence>
<dbReference type="CDD" id="cd00125">
    <property type="entry name" value="PLA2c"/>
    <property type="match status" value="1"/>
</dbReference>
<dbReference type="PANTHER" id="PTHR11716:SF100">
    <property type="entry name" value="PHOSPHOLIPASE A2"/>
    <property type="match status" value="1"/>
</dbReference>
<evidence type="ECO:0000256" key="3">
    <source>
        <dbReference type="ARBA" id="ARBA00023157"/>
    </source>
</evidence>
<keyword evidence="5" id="KW-0732">Signal</keyword>
<organism evidence="7 8">
    <name type="scientific">Ranitomeya imitator</name>
    <name type="common">mimic poison frog</name>
    <dbReference type="NCBI Taxonomy" id="111125"/>
    <lineage>
        <taxon>Eukaryota</taxon>
        <taxon>Metazoa</taxon>
        <taxon>Chordata</taxon>
        <taxon>Craniata</taxon>
        <taxon>Vertebrata</taxon>
        <taxon>Euteleostomi</taxon>
        <taxon>Amphibia</taxon>
        <taxon>Batrachia</taxon>
        <taxon>Anura</taxon>
        <taxon>Neobatrachia</taxon>
        <taxon>Hyloidea</taxon>
        <taxon>Dendrobatidae</taxon>
        <taxon>Dendrobatinae</taxon>
        <taxon>Ranitomeya</taxon>
    </lineage>
</organism>
<name>A0ABN9MAA8_9NEOB</name>
<feature type="domain" description="Phospholipase A2-like central" evidence="6">
    <location>
        <begin position="20"/>
        <end position="138"/>
    </location>
</feature>
<feature type="chain" id="PRO_5045123618" description="Phospholipase A2-like central domain-containing protein" evidence="5">
    <location>
        <begin position="17"/>
        <end position="147"/>
    </location>
</feature>
<dbReference type="Gene3D" id="1.20.90.10">
    <property type="entry name" value="Phospholipase A2 domain"/>
    <property type="match status" value="1"/>
</dbReference>
<comment type="caution">
    <text evidence="7">The sequence shown here is derived from an EMBL/GenBank/DDBJ whole genome shotgun (WGS) entry which is preliminary data.</text>
</comment>
<evidence type="ECO:0000256" key="4">
    <source>
        <dbReference type="RuleBase" id="RU003654"/>
    </source>
</evidence>
<evidence type="ECO:0000313" key="8">
    <source>
        <dbReference type="Proteomes" id="UP001176940"/>
    </source>
</evidence>
<keyword evidence="8" id="KW-1185">Reference proteome</keyword>